<dbReference type="Proteomes" id="UP000783686">
    <property type="component" value="Unassembled WGS sequence"/>
</dbReference>
<keyword evidence="2" id="KW-1185">Reference proteome</keyword>
<gene>
    <name evidence="1" type="ORF">BOKJ2_LOCUS3267</name>
</gene>
<reference evidence="1" key="1">
    <citation type="submission" date="2020-09" db="EMBL/GenBank/DDBJ databases">
        <authorList>
            <person name="Kikuchi T."/>
        </authorList>
    </citation>
    <scope>NUCLEOTIDE SEQUENCE</scope>
    <source>
        <strain evidence="1">SH1</strain>
    </source>
</reference>
<proteinExistence type="predicted"/>
<dbReference type="Proteomes" id="UP000614601">
    <property type="component" value="Unassembled WGS sequence"/>
</dbReference>
<evidence type="ECO:0000313" key="1">
    <source>
        <dbReference type="EMBL" id="CAD5210584.1"/>
    </source>
</evidence>
<dbReference type="OrthoDB" id="5822019at2759"/>
<organism evidence="1 2">
    <name type="scientific">Bursaphelenchus okinawaensis</name>
    <dbReference type="NCBI Taxonomy" id="465554"/>
    <lineage>
        <taxon>Eukaryota</taxon>
        <taxon>Metazoa</taxon>
        <taxon>Ecdysozoa</taxon>
        <taxon>Nematoda</taxon>
        <taxon>Chromadorea</taxon>
        <taxon>Rhabditida</taxon>
        <taxon>Tylenchina</taxon>
        <taxon>Tylenchomorpha</taxon>
        <taxon>Aphelenchoidea</taxon>
        <taxon>Aphelenchoididae</taxon>
        <taxon>Bursaphelenchus</taxon>
    </lineage>
</organism>
<sequence>MYPSSFVTLHNENQTRWIKESCDINDVTITIFALLEQIGDDSVIVDYVNSNLARQVFGNDGLKELTTKISQGQVDLSNDDTVEKILTQVFMDVNDQCKNLKCDGSVGAAAVMTLFVNDFLYTVDYSNVVVVLGKEIGDPVDLALFPMTESHHGISETLSGYFGKSETSKPKVVGGIQINKSIKFLIFANASLMHLVTSVKHDEETTGTSHLTSMLLDRLRTSSDITSEIEQALTEISEKYKSETDTPNLPYLALAYVDLSNEIQLDSQKVPHVGLIPSYVDWSDFYQNPSKDEVIAKIESLKMFYKSKKNLHSIAED</sequence>
<dbReference type="EMBL" id="CAJFDH010000002">
    <property type="protein sequence ID" value="CAD5210584.1"/>
    <property type="molecule type" value="Genomic_DNA"/>
</dbReference>
<dbReference type="AlphaFoldDB" id="A0A811K5A6"/>
<protein>
    <submittedName>
        <fullName evidence="1">Uncharacterized protein</fullName>
    </submittedName>
</protein>
<name>A0A811K5A6_9BILA</name>
<comment type="caution">
    <text evidence="1">The sequence shown here is derived from an EMBL/GenBank/DDBJ whole genome shotgun (WGS) entry which is preliminary data.</text>
</comment>
<dbReference type="EMBL" id="CAJFCW020000002">
    <property type="protein sequence ID" value="CAG9091652.1"/>
    <property type="molecule type" value="Genomic_DNA"/>
</dbReference>
<evidence type="ECO:0000313" key="2">
    <source>
        <dbReference type="Proteomes" id="UP000614601"/>
    </source>
</evidence>
<accession>A0A811K5A6</accession>